<dbReference type="CDD" id="cd04301">
    <property type="entry name" value="NAT_SF"/>
    <property type="match status" value="1"/>
</dbReference>
<dbReference type="InterPro" id="IPR000182">
    <property type="entry name" value="GNAT_dom"/>
</dbReference>
<feature type="domain" description="N-acetyltransferase" evidence="3">
    <location>
        <begin position="1"/>
        <end position="177"/>
    </location>
</feature>
<keyword evidence="2" id="KW-0012">Acyltransferase</keyword>
<organism evidence="4 5">
    <name type="scientific">Cryphonectria parasitica (strain ATCC 38755 / EP155)</name>
    <dbReference type="NCBI Taxonomy" id="660469"/>
    <lineage>
        <taxon>Eukaryota</taxon>
        <taxon>Fungi</taxon>
        <taxon>Dikarya</taxon>
        <taxon>Ascomycota</taxon>
        <taxon>Pezizomycotina</taxon>
        <taxon>Sordariomycetes</taxon>
        <taxon>Sordariomycetidae</taxon>
        <taxon>Diaporthales</taxon>
        <taxon>Cryphonectriaceae</taxon>
        <taxon>Cryphonectria-Endothia species complex</taxon>
        <taxon>Cryphonectria</taxon>
    </lineage>
</organism>
<dbReference type="AlphaFoldDB" id="A0A9P5CKY8"/>
<dbReference type="PROSITE" id="PS51186">
    <property type="entry name" value="GNAT"/>
    <property type="match status" value="1"/>
</dbReference>
<dbReference type="InterPro" id="IPR016181">
    <property type="entry name" value="Acyl_CoA_acyltransferase"/>
</dbReference>
<evidence type="ECO:0000259" key="3">
    <source>
        <dbReference type="PROSITE" id="PS51186"/>
    </source>
</evidence>
<keyword evidence="5" id="KW-1185">Reference proteome</keyword>
<dbReference type="SUPFAM" id="SSF55729">
    <property type="entry name" value="Acyl-CoA N-acyltransferases (Nat)"/>
    <property type="match status" value="1"/>
</dbReference>
<protein>
    <recommendedName>
        <fullName evidence="3">N-acetyltransferase domain-containing protein</fullName>
    </recommendedName>
</protein>
<dbReference type="RefSeq" id="XP_040772636.1">
    <property type="nucleotide sequence ID" value="XM_040924897.1"/>
</dbReference>
<dbReference type="Pfam" id="PF00583">
    <property type="entry name" value="Acetyltransf_1"/>
    <property type="match status" value="1"/>
</dbReference>
<accession>A0A9P5CKY8</accession>
<dbReference type="GO" id="GO:0016747">
    <property type="term" value="F:acyltransferase activity, transferring groups other than amino-acyl groups"/>
    <property type="evidence" value="ECO:0007669"/>
    <property type="project" value="InterPro"/>
</dbReference>
<dbReference type="Gene3D" id="3.40.630.30">
    <property type="match status" value="1"/>
</dbReference>
<gene>
    <name evidence="4" type="ORF">M406DRAFT_64831</name>
</gene>
<sequence>MHRLLTAADVESRLPSLRTLLQSLVNDDPAASSIGFLAPLSDADADEYWRSVAAKLDTVPQTCYLFVVWGSDALDIMGTVQLQLMPKATHAHRAEIAKLLVRPSAQRRGLGRKMMDHVEDVARGSDIQLLTLDTKTETPARAFYERTGWTVWGTCPEYAAFADGRLGSTTFFYKSLK</sequence>
<evidence type="ECO:0000256" key="1">
    <source>
        <dbReference type="ARBA" id="ARBA00022679"/>
    </source>
</evidence>
<dbReference type="OrthoDB" id="41532at2759"/>
<proteinExistence type="predicted"/>
<reference evidence="4" key="1">
    <citation type="journal article" date="2020" name="Phytopathology">
        <title>Genome sequence of the chestnut blight fungus Cryphonectria parasitica EP155: A fundamental resource for an archetypical invasive plant pathogen.</title>
        <authorList>
            <person name="Crouch J.A."/>
            <person name="Dawe A."/>
            <person name="Aerts A."/>
            <person name="Barry K."/>
            <person name="Churchill A.C.L."/>
            <person name="Grimwood J."/>
            <person name="Hillman B."/>
            <person name="Milgroom M.G."/>
            <person name="Pangilinan J."/>
            <person name="Smith M."/>
            <person name="Salamov A."/>
            <person name="Schmutz J."/>
            <person name="Yadav J."/>
            <person name="Grigoriev I.V."/>
            <person name="Nuss D."/>
        </authorList>
    </citation>
    <scope>NUCLEOTIDE SEQUENCE</scope>
    <source>
        <strain evidence="4">EP155</strain>
    </source>
</reference>
<evidence type="ECO:0000313" key="4">
    <source>
        <dbReference type="EMBL" id="KAF3761657.1"/>
    </source>
</evidence>
<comment type="caution">
    <text evidence="4">The sequence shown here is derived from an EMBL/GenBank/DDBJ whole genome shotgun (WGS) entry which is preliminary data.</text>
</comment>
<dbReference type="PANTHER" id="PTHR43877:SF2">
    <property type="entry name" value="AMINOALKYLPHOSPHONATE N-ACETYLTRANSFERASE-RELATED"/>
    <property type="match status" value="1"/>
</dbReference>
<dbReference type="Proteomes" id="UP000803844">
    <property type="component" value="Unassembled WGS sequence"/>
</dbReference>
<dbReference type="GeneID" id="63842026"/>
<evidence type="ECO:0000313" key="5">
    <source>
        <dbReference type="Proteomes" id="UP000803844"/>
    </source>
</evidence>
<name>A0A9P5CKY8_CRYP1</name>
<keyword evidence="1" id="KW-0808">Transferase</keyword>
<evidence type="ECO:0000256" key="2">
    <source>
        <dbReference type="ARBA" id="ARBA00023315"/>
    </source>
</evidence>
<dbReference type="EMBL" id="MU032351">
    <property type="protein sequence ID" value="KAF3761657.1"/>
    <property type="molecule type" value="Genomic_DNA"/>
</dbReference>
<dbReference type="PANTHER" id="PTHR43877">
    <property type="entry name" value="AMINOALKYLPHOSPHONATE N-ACETYLTRANSFERASE-RELATED-RELATED"/>
    <property type="match status" value="1"/>
</dbReference>
<dbReference type="InterPro" id="IPR050832">
    <property type="entry name" value="Bact_Acetyltransf"/>
</dbReference>